<dbReference type="InterPro" id="IPR027417">
    <property type="entry name" value="P-loop_NTPase"/>
</dbReference>
<organism evidence="9 10">
    <name type="scientific">Helcobacillus massiliensis</name>
    <dbReference type="NCBI Taxonomy" id="521392"/>
    <lineage>
        <taxon>Bacteria</taxon>
        <taxon>Bacillati</taxon>
        <taxon>Actinomycetota</taxon>
        <taxon>Actinomycetes</taxon>
        <taxon>Micrococcales</taxon>
        <taxon>Dermabacteraceae</taxon>
        <taxon>Helcobacillus</taxon>
    </lineage>
</organism>
<dbReference type="HAMAP" id="MF_01543">
    <property type="entry name" value="FTHFS"/>
    <property type="match status" value="1"/>
</dbReference>
<comment type="pathway">
    <text evidence="1 8">One-carbon metabolism; tetrahydrofolate interconversion.</text>
</comment>
<protein>
    <recommendedName>
        <fullName evidence="8">Formate--tetrahydrofolate ligase</fullName>
        <ecNumber evidence="8">6.3.4.3</ecNumber>
    </recommendedName>
    <alternativeName>
        <fullName evidence="8">Formyltetrahydrofolate synthetase</fullName>
        <shortName evidence="8">FHS</shortName>
        <shortName evidence="8">FTHFS</shortName>
    </alternativeName>
</protein>
<evidence type="ECO:0000256" key="5">
    <source>
        <dbReference type="ARBA" id="ARBA00022840"/>
    </source>
</evidence>
<dbReference type="RefSeq" id="WP_183376297.1">
    <property type="nucleotide sequence ID" value="NZ_CBCSFZ010000045.1"/>
</dbReference>
<evidence type="ECO:0000256" key="3">
    <source>
        <dbReference type="ARBA" id="ARBA00022598"/>
    </source>
</evidence>
<dbReference type="FunFam" id="3.30.1510.10:FF:000001">
    <property type="entry name" value="Formate--tetrahydrofolate ligase"/>
    <property type="match status" value="1"/>
</dbReference>
<dbReference type="NCBIfam" id="NF010030">
    <property type="entry name" value="PRK13505.1"/>
    <property type="match status" value="1"/>
</dbReference>
<keyword evidence="4 8" id="KW-0547">Nucleotide-binding</keyword>
<comment type="caution">
    <text evidence="9">The sequence shown here is derived from an EMBL/GenBank/DDBJ whole genome shotgun (WGS) entry which is preliminary data.</text>
</comment>
<dbReference type="UniPathway" id="UPA00193"/>
<keyword evidence="3 8" id="KW-0436">Ligase</keyword>
<keyword evidence="2 8" id="KW-0554">One-carbon metabolism</keyword>
<comment type="catalytic activity">
    <reaction evidence="6 8">
        <text>(6S)-5,6,7,8-tetrahydrofolate + formate + ATP = (6R)-10-formyltetrahydrofolate + ADP + phosphate</text>
        <dbReference type="Rhea" id="RHEA:20221"/>
        <dbReference type="ChEBI" id="CHEBI:15740"/>
        <dbReference type="ChEBI" id="CHEBI:30616"/>
        <dbReference type="ChEBI" id="CHEBI:43474"/>
        <dbReference type="ChEBI" id="CHEBI:57453"/>
        <dbReference type="ChEBI" id="CHEBI:195366"/>
        <dbReference type="ChEBI" id="CHEBI:456216"/>
        <dbReference type="EC" id="6.3.4.3"/>
    </reaction>
</comment>
<dbReference type="EMBL" id="JACHWP010000003">
    <property type="protein sequence ID" value="MBB3023273.1"/>
    <property type="molecule type" value="Genomic_DNA"/>
</dbReference>
<dbReference type="Gene3D" id="3.40.50.300">
    <property type="entry name" value="P-loop containing nucleotide triphosphate hydrolases"/>
    <property type="match status" value="1"/>
</dbReference>
<evidence type="ECO:0000256" key="4">
    <source>
        <dbReference type="ARBA" id="ARBA00022741"/>
    </source>
</evidence>
<dbReference type="Proteomes" id="UP000568050">
    <property type="component" value="Unassembled WGS sequence"/>
</dbReference>
<evidence type="ECO:0000256" key="1">
    <source>
        <dbReference type="ARBA" id="ARBA00004777"/>
    </source>
</evidence>
<dbReference type="Gene3D" id="3.30.1510.10">
    <property type="entry name" value="Domain 2, N(10)-formyltetrahydrofolate synthetase"/>
    <property type="match status" value="1"/>
</dbReference>
<dbReference type="PROSITE" id="PS00721">
    <property type="entry name" value="FTHFS_1"/>
    <property type="match status" value="1"/>
</dbReference>
<evidence type="ECO:0000256" key="6">
    <source>
        <dbReference type="ARBA" id="ARBA00049033"/>
    </source>
</evidence>
<name>A0A839QS08_9MICO</name>
<accession>A0A839QS08</accession>
<keyword evidence="10" id="KW-1185">Reference proteome</keyword>
<dbReference type="PROSITE" id="PS00722">
    <property type="entry name" value="FTHFS_2"/>
    <property type="match status" value="1"/>
</dbReference>
<dbReference type="GO" id="GO:0035999">
    <property type="term" value="P:tetrahydrofolate interconversion"/>
    <property type="evidence" value="ECO:0007669"/>
    <property type="project" value="UniProtKB-UniRule"/>
</dbReference>
<reference evidence="9 10" key="1">
    <citation type="submission" date="2020-08" db="EMBL/GenBank/DDBJ databases">
        <title>Sequencing the genomes of 1000 actinobacteria strains.</title>
        <authorList>
            <person name="Klenk H.-P."/>
        </authorList>
    </citation>
    <scope>NUCLEOTIDE SEQUENCE [LARGE SCALE GENOMIC DNA]</scope>
    <source>
        <strain evidence="9 10">DSM 23040</strain>
    </source>
</reference>
<gene>
    <name evidence="8" type="primary">fhs</name>
    <name evidence="9" type="ORF">FHX50_001558</name>
</gene>
<dbReference type="AlphaFoldDB" id="A0A839QS08"/>
<keyword evidence="5 8" id="KW-0067">ATP-binding</keyword>
<dbReference type="InterPro" id="IPR000559">
    <property type="entry name" value="Formate_THF_ligase"/>
</dbReference>
<dbReference type="Pfam" id="PF01268">
    <property type="entry name" value="FTHFS"/>
    <property type="match status" value="1"/>
</dbReference>
<evidence type="ECO:0000313" key="9">
    <source>
        <dbReference type="EMBL" id="MBB3023273.1"/>
    </source>
</evidence>
<evidence type="ECO:0000256" key="7">
    <source>
        <dbReference type="ARBA" id="ARBA00061363"/>
    </source>
</evidence>
<dbReference type="EC" id="6.3.4.3" evidence="8"/>
<dbReference type="CDD" id="cd00477">
    <property type="entry name" value="FTHFS"/>
    <property type="match status" value="1"/>
</dbReference>
<evidence type="ECO:0000313" key="10">
    <source>
        <dbReference type="Proteomes" id="UP000568050"/>
    </source>
</evidence>
<evidence type="ECO:0000256" key="2">
    <source>
        <dbReference type="ARBA" id="ARBA00022563"/>
    </source>
</evidence>
<dbReference type="Gene3D" id="3.10.410.10">
    <property type="entry name" value="Formyltetrahydrofolate synthetase, domain 3"/>
    <property type="match status" value="1"/>
</dbReference>
<dbReference type="GO" id="GO:0004329">
    <property type="term" value="F:formate-tetrahydrofolate ligase activity"/>
    <property type="evidence" value="ECO:0007669"/>
    <property type="project" value="UniProtKB-UniRule"/>
</dbReference>
<dbReference type="FunFam" id="3.10.410.10:FF:000001">
    <property type="entry name" value="Putative formate--tetrahydrofolate ligase"/>
    <property type="match status" value="1"/>
</dbReference>
<proteinExistence type="inferred from homology"/>
<feature type="binding site" evidence="8">
    <location>
        <begin position="67"/>
        <end position="74"/>
    </location>
    <ligand>
        <name>ATP</name>
        <dbReference type="ChEBI" id="CHEBI:30616"/>
    </ligand>
</feature>
<comment type="similarity">
    <text evidence="7 8">Belongs to the formate--tetrahydrofolate ligase family.</text>
</comment>
<dbReference type="SUPFAM" id="SSF52540">
    <property type="entry name" value="P-loop containing nucleoside triphosphate hydrolases"/>
    <property type="match status" value="1"/>
</dbReference>
<evidence type="ECO:0000256" key="8">
    <source>
        <dbReference type="HAMAP-Rule" id="MF_01543"/>
    </source>
</evidence>
<dbReference type="GO" id="GO:0005524">
    <property type="term" value="F:ATP binding"/>
    <property type="evidence" value="ECO:0007669"/>
    <property type="project" value="UniProtKB-UniRule"/>
</dbReference>
<sequence length="557" mass="59438">MTASENPDLKIAQAHTLKPIGEIAEKAGIPEDALIHYGKHIAKVDMKKIGEPKEPAKLVLVSALSPTPAGEGKSTTTVGLADAFSLKGKNTMVALREPALGPIMGVKGGATGGGYAQVVPMENINLHFTGDFHAIQIANNTLAALVDNSIHQGNPLNIDPRRVQWKRVVDVNDRELRNIVVGLGGPAQGVPREDGFDIVVASEIMAVLCLATDLKDLEKRISDIVVAYNYDREPVTVRELEVQGAITLLLKDALNPNLVQTLGGTPALVHGGPFANIAHGCNTMIATNLARSLGDIAVTEAGFGSDLGGEKFMDIKSRFGDFGPDAVVIVATVRALKMHGGVKKDDLNTENVDALLEGTSNLRKHVENVRKFGVEPVIALNRFPNDTEKEIKAALDWAEENGFKAALSEVWAKGGEGALELADQVLKAIDEPVKFAPIYDTEDGIENAIETIAKEIYGASEVQYVGSAPAALRRLKKNGWDKMPVCMAKTQYSFSDDPTKLGAPEGHVLHIRDLIPKLGAGFVVALTGDVMTMPGLPKQPAALRMGLDDNGEAFGLF</sequence>
<dbReference type="InterPro" id="IPR020628">
    <property type="entry name" value="Formate_THF_ligase_CS"/>
</dbReference>